<feature type="transmembrane region" description="Helical" evidence="2">
    <location>
        <begin position="73"/>
        <end position="92"/>
    </location>
</feature>
<name>A0ABW8BDG2_9ACTN</name>
<keyword evidence="2" id="KW-1133">Transmembrane helix</keyword>
<feature type="transmembrane region" description="Helical" evidence="2">
    <location>
        <begin position="181"/>
        <end position="201"/>
    </location>
</feature>
<accession>A0ABW8BDG2</accession>
<feature type="transmembrane region" description="Helical" evidence="2">
    <location>
        <begin position="49"/>
        <end position="67"/>
    </location>
</feature>
<proteinExistence type="predicted"/>
<dbReference type="RefSeq" id="WP_102929580.1">
    <property type="nucleotide sequence ID" value="NZ_JBITPR010000045.1"/>
</dbReference>
<keyword evidence="2" id="KW-0472">Membrane</keyword>
<reference evidence="3 4" key="1">
    <citation type="submission" date="2024-07" db="EMBL/GenBank/DDBJ databases">
        <title>Whole genome sequencing of Prodigiosin pigment-producing Streptomyces salinarius isolated from rhizosphere soil of Arachis hypogaea.</title>
        <authorList>
            <person name="Vidhya A."/>
            <person name="Ramya S."/>
        </authorList>
    </citation>
    <scope>NUCLEOTIDE SEQUENCE [LARGE SCALE GENOMIC DNA]</scope>
    <source>
        <strain evidence="3 4">VRMG2420</strain>
    </source>
</reference>
<dbReference type="EMBL" id="JBITPR010000045">
    <property type="protein sequence ID" value="MFI7873060.1"/>
    <property type="molecule type" value="Genomic_DNA"/>
</dbReference>
<feature type="region of interest" description="Disordered" evidence="1">
    <location>
        <begin position="1"/>
        <end position="26"/>
    </location>
</feature>
<evidence type="ECO:0000256" key="1">
    <source>
        <dbReference type="SAM" id="MobiDB-lite"/>
    </source>
</evidence>
<keyword evidence="4" id="KW-1185">Reference proteome</keyword>
<gene>
    <name evidence="3" type="ORF">AB4829_20960</name>
</gene>
<organism evidence="3 4">
    <name type="scientific">Streptomyces salinarius</name>
    <dbReference type="NCBI Taxonomy" id="2762598"/>
    <lineage>
        <taxon>Bacteria</taxon>
        <taxon>Bacillati</taxon>
        <taxon>Actinomycetota</taxon>
        <taxon>Actinomycetes</taxon>
        <taxon>Kitasatosporales</taxon>
        <taxon>Streptomycetaceae</taxon>
        <taxon>Streptomyces</taxon>
    </lineage>
</organism>
<sequence length="311" mass="34151">MGAEDEGDVMGSEPVAGSRILSEQNGEAARQRLRAMTVSHRRAQRLANARMGVSVLLAAAGLLTVFLPGLTVAVTVLGGVWAVAHSVGLTSWESSEARRAALLQESFDVRLFRLEWNGAMAGSSPSPQLISSLGRRFTGDEAELRDYYEIPELPHPYDVLACQQQNLGWGARVRRRYARTVLASLLAWLGLGLVVGLSTGMSVLDLLLLWYVPSLGAVMMGVEVCRTQWEVIKDRERVLELLEARVAAGGDPGALLVFARQVQDVIFQSRQRHTRVPGWFFRRFKSADRADFQAAMRDLQSVVARVAPQPG</sequence>
<keyword evidence="2" id="KW-0812">Transmembrane</keyword>
<protein>
    <submittedName>
        <fullName evidence="3">S-4TM family putative pore-forming effector</fullName>
    </submittedName>
</protein>
<dbReference type="Proteomes" id="UP001614264">
    <property type="component" value="Unassembled WGS sequence"/>
</dbReference>
<evidence type="ECO:0000313" key="4">
    <source>
        <dbReference type="Proteomes" id="UP001614264"/>
    </source>
</evidence>
<dbReference type="Pfam" id="PF18159">
    <property type="entry name" value="S_4TM"/>
    <property type="match status" value="1"/>
</dbReference>
<evidence type="ECO:0000256" key="2">
    <source>
        <dbReference type="SAM" id="Phobius"/>
    </source>
</evidence>
<evidence type="ECO:0000313" key="3">
    <source>
        <dbReference type="EMBL" id="MFI7873060.1"/>
    </source>
</evidence>
<feature type="transmembrane region" description="Helical" evidence="2">
    <location>
        <begin position="207"/>
        <end position="225"/>
    </location>
</feature>
<comment type="caution">
    <text evidence="3">The sequence shown here is derived from an EMBL/GenBank/DDBJ whole genome shotgun (WGS) entry which is preliminary data.</text>
</comment>
<dbReference type="InterPro" id="IPR049920">
    <property type="entry name" value="IK1_05631-like"/>
</dbReference>